<dbReference type="AlphaFoldDB" id="A0AAE1SIN0"/>
<feature type="signal peptide" evidence="1">
    <location>
        <begin position="1"/>
        <end position="24"/>
    </location>
</feature>
<dbReference type="EMBL" id="JAVYJV010000005">
    <property type="protein sequence ID" value="KAK4370142.1"/>
    <property type="molecule type" value="Genomic_DNA"/>
</dbReference>
<sequence>MAKFVSIFILALFLISMLTTTVMAANGKYHHAGDERAKKARIVGEYKGRQSGDELHIYDQSSQTISTFEINEGPLGAMAIAYPHSSVTTRCKKLQCHHVADKHSASLLYDLPILESRSDDFKETVENKLDISLTLMEAEVDVEYDLCCGGVGFCTTPLNGNVMLIISEEAQSPRLETGPDGRRRRALGLASNPSTPSKIVWPVFDGYCAETIFKEFDHGNKVIGMMQKKTTKLKLSVRYPHKGPYLIGGSLSTSNVAILQPLAYQGYHIK</sequence>
<evidence type="ECO:0000313" key="3">
    <source>
        <dbReference type="Proteomes" id="UP001291623"/>
    </source>
</evidence>
<dbReference type="Proteomes" id="UP001291623">
    <property type="component" value="Unassembled WGS sequence"/>
</dbReference>
<name>A0AAE1SIN0_9SOLA</name>
<evidence type="ECO:0000256" key="1">
    <source>
        <dbReference type="SAM" id="SignalP"/>
    </source>
</evidence>
<organism evidence="2 3">
    <name type="scientific">Anisodus tanguticus</name>
    <dbReference type="NCBI Taxonomy" id="243964"/>
    <lineage>
        <taxon>Eukaryota</taxon>
        <taxon>Viridiplantae</taxon>
        <taxon>Streptophyta</taxon>
        <taxon>Embryophyta</taxon>
        <taxon>Tracheophyta</taxon>
        <taxon>Spermatophyta</taxon>
        <taxon>Magnoliopsida</taxon>
        <taxon>eudicotyledons</taxon>
        <taxon>Gunneridae</taxon>
        <taxon>Pentapetalae</taxon>
        <taxon>asterids</taxon>
        <taxon>lamiids</taxon>
        <taxon>Solanales</taxon>
        <taxon>Solanaceae</taxon>
        <taxon>Solanoideae</taxon>
        <taxon>Hyoscyameae</taxon>
        <taxon>Anisodus</taxon>
    </lineage>
</organism>
<evidence type="ECO:0000313" key="2">
    <source>
        <dbReference type="EMBL" id="KAK4370142.1"/>
    </source>
</evidence>
<reference evidence="2" key="1">
    <citation type="submission" date="2023-12" db="EMBL/GenBank/DDBJ databases">
        <title>Genome assembly of Anisodus tanguticus.</title>
        <authorList>
            <person name="Wang Y.-J."/>
        </authorList>
    </citation>
    <scope>NUCLEOTIDE SEQUENCE</scope>
    <source>
        <strain evidence="2">KB-2021</strain>
        <tissue evidence="2">Leaf</tissue>
    </source>
</reference>
<feature type="chain" id="PRO_5041980270" evidence="1">
    <location>
        <begin position="25"/>
        <end position="270"/>
    </location>
</feature>
<proteinExistence type="predicted"/>
<comment type="caution">
    <text evidence="2">The sequence shown here is derived from an EMBL/GenBank/DDBJ whole genome shotgun (WGS) entry which is preliminary data.</text>
</comment>
<keyword evidence="1" id="KW-0732">Signal</keyword>
<protein>
    <submittedName>
        <fullName evidence="2">Uncharacterized protein</fullName>
    </submittedName>
</protein>
<gene>
    <name evidence="2" type="ORF">RND71_009617</name>
</gene>
<keyword evidence="3" id="KW-1185">Reference proteome</keyword>
<accession>A0AAE1SIN0</accession>